<reference evidence="1" key="1">
    <citation type="submission" date="2020-03" db="EMBL/GenBank/DDBJ databases">
        <title>A high-quality chromosome-level genome assembly of a woody plant with both climbing and erect habits, Rhamnella rubrinervis.</title>
        <authorList>
            <person name="Lu Z."/>
            <person name="Yang Y."/>
            <person name="Zhu X."/>
            <person name="Sun Y."/>
        </authorList>
    </citation>
    <scope>NUCLEOTIDE SEQUENCE</scope>
    <source>
        <strain evidence="1">BYM</strain>
        <tissue evidence="1">Leaf</tissue>
    </source>
</reference>
<keyword evidence="2" id="KW-1185">Reference proteome</keyword>
<sequence length="100" mass="11725">MSYVWQFMALNAVIKYRKENHLVEVPLTNECGDMDSHMYGYVLVSTGKYVEERDLAEEPSPKRHKESSNLLSTFDVEWLDISTMEESVNQDLERKRHEVA</sequence>
<proteinExistence type="predicted"/>
<gene>
    <name evidence="1" type="ORF">FNV43_RR21583</name>
</gene>
<protein>
    <submittedName>
        <fullName evidence="1">Uncharacterized protein</fullName>
    </submittedName>
</protein>
<organism evidence="1 2">
    <name type="scientific">Rhamnella rubrinervis</name>
    <dbReference type="NCBI Taxonomy" id="2594499"/>
    <lineage>
        <taxon>Eukaryota</taxon>
        <taxon>Viridiplantae</taxon>
        <taxon>Streptophyta</taxon>
        <taxon>Embryophyta</taxon>
        <taxon>Tracheophyta</taxon>
        <taxon>Spermatophyta</taxon>
        <taxon>Magnoliopsida</taxon>
        <taxon>eudicotyledons</taxon>
        <taxon>Gunneridae</taxon>
        <taxon>Pentapetalae</taxon>
        <taxon>rosids</taxon>
        <taxon>fabids</taxon>
        <taxon>Rosales</taxon>
        <taxon>Rhamnaceae</taxon>
        <taxon>rhamnoid group</taxon>
        <taxon>Rhamneae</taxon>
        <taxon>Rhamnella</taxon>
    </lineage>
</organism>
<evidence type="ECO:0000313" key="2">
    <source>
        <dbReference type="Proteomes" id="UP000796880"/>
    </source>
</evidence>
<dbReference type="EMBL" id="VOIH02000010">
    <property type="protein sequence ID" value="KAF3434498.1"/>
    <property type="molecule type" value="Genomic_DNA"/>
</dbReference>
<accession>A0A8K0DSQ9</accession>
<dbReference type="Proteomes" id="UP000796880">
    <property type="component" value="Unassembled WGS sequence"/>
</dbReference>
<dbReference type="AlphaFoldDB" id="A0A8K0DSQ9"/>
<name>A0A8K0DSQ9_9ROSA</name>
<evidence type="ECO:0000313" key="1">
    <source>
        <dbReference type="EMBL" id="KAF3434498.1"/>
    </source>
</evidence>
<comment type="caution">
    <text evidence="1">The sequence shown here is derived from an EMBL/GenBank/DDBJ whole genome shotgun (WGS) entry which is preliminary data.</text>
</comment>